<proteinExistence type="predicted"/>
<feature type="non-terminal residue" evidence="2">
    <location>
        <position position="65"/>
    </location>
</feature>
<accession>A0A7D9M6J1</accession>
<feature type="region of interest" description="Disordered" evidence="1">
    <location>
        <begin position="1"/>
        <end position="35"/>
    </location>
</feature>
<dbReference type="Proteomes" id="UP001152795">
    <property type="component" value="Unassembled WGS sequence"/>
</dbReference>
<evidence type="ECO:0000313" key="3">
    <source>
        <dbReference type="Proteomes" id="UP001152795"/>
    </source>
</evidence>
<gene>
    <name evidence="2" type="ORF">PACLA_8A081062</name>
</gene>
<comment type="caution">
    <text evidence="2">The sequence shown here is derived from an EMBL/GenBank/DDBJ whole genome shotgun (WGS) entry which is preliminary data.</text>
</comment>
<reference evidence="2" key="1">
    <citation type="submission" date="2020-04" db="EMBL/GenBank/DDBJ databases">
        <authorList>
            <person name="Alioto T."/>
            <person name="Alioto T."/>
            <person name="Gomez Garrido J."/>
        </authorList>
    </citation>
    <scope>NUCLEOTIDE SEQUENCE</scope>
    <source>
        <strain evidence="2">A484AB</strain>
    </source>
</reference>
<organism evidence="2 3">
    <name type="scientific">Paramuricea clavata</name>
    <name type="common">Red gorgonian</name>
    <name type="synonym">Violescent sea-whip</name>
    <dbReference type="NCBI Taxonomy" id="317549"/>
    <lineage>
        <taxon>Eukaryota</taxon>
        <taxon>Metazoa</taxon>
        <taxon>Cnidaria</taxon>
        <taxon>Anthozoa</taxon>
        <taxon>Octocorallia</taxon>
        <taxon>Malacalcyonacea</taxon>
        <taxon>Plexauridae</taxon>
        <taxon>Paramuricea</taxon>
    </lineage>
</organism>
<feature type="compositionally biased region" description="Polar residues" evidence="1">
    <location>
        <begin position="1"/>
        <end position="10"/>
    </location>
</feature>
<name>A0A7D9M6J1_PARCT</name>
<keyword evidence="3" id="KW-1185">Reference proteome</keyword>
<dbReference type="EMBL" id="CACRXK020033909">
    <property type="protein sequence ID" value="CAB4044072.1"/>
    <property type="molecule type" value="Genomic_DNA"/>
</dbReference>
<protein>
    <submittedName>
        <fullName evidence="2">Uncharacterized protein</fullName>
    </submittedName>
</protein>
<evidence type="ECO:0000313" key="2">
    <source>
        <dbReference type="EMBL" id="CAB4044072.1"/>
    </source>
</evidence>
<evidence type="ECO:0000256" key="1">
    <source>
        <dbReference type="SAM" id="MobiDB-lite"/>
    </source>
</evidence>
<dbReference type="AlphaFoldDB" id="A0A7D9M6J1"/>
<feature type="non-terminal residue" evidence="2">
    <location>
        <position position="1"/>
    </location>
</feature>
<sequence length="65" mass="7496">KLENQAQDLQQHVEEDEDMNAVDETIEESADYDGATLEREWDPFREEEQINNAGIPSNQCSRNTV</sequence>
<feature type="compositionally biased region" description="Acidic residues" evidence="1">
    <location>
        <begin position="14"/>
        <end position="31"/>
    </location>
</feature>